<proteinExistence type="predicted"/>
<dbReference type="EMBL" id="CP036275">
    <property type="protein sequence ID" value="QDU40118.1"/>
    <property type="molecule type" value="Genomic_DNA"/>
</dbReference>
<feature type="domain" description="Lantibiotic dehydratase N-terminal" evidence="2">
    <location>
        <begin position="93"/>
        <end position="744"/>
    </location>
</feature>
<gene>
    <name evidence="4" type="ORF">Mal4_44730</name>
</gene>
<evidence type="ECO:0000256" key="1">
    <source>
        <dbReference type="SAM" id="MobiDB-lite"/>
    </source>
</evidence>
<sequence length="1110" mass="124633">MNRPSVTAIPDFVALRAPLLPFDAFMQWGNDLQAAGAVSHPPSSRVAGAGPPGNPDEVAHSSSSASAATKSHLTSALAADRAALRSQLSRILEDPHASEALFVASPSMYERLETWRQDPESKQGRKAERSLTRYFARMTGRGTPFGLFASCGSGTIADQTCLPAPTMQNCSRRTRLDMEYLFQLAEELATVSELRTELRFFRNNTIYRAGGRLRYAESHLIGQSRSHRLVVVDETDYLVATLDHAADGARIADLAAPLVDDDISLDEAEAYVHQLIDSQLLVSELQPPITTYDPLGHLIDRLRPYPVAQDIVSRLEQVRNDLRQLDSSTEPNPPATYTAIADQLRQLPAPVQLSRLFQVDSIQESGDLTLGEEVADEILRGVEIARSMYRRMLDDLTDFRNEFLERYGDREVPLMEALDEESGIGFRKSPLPNVEAEPLLGGVILPMGMEADMTWTHQHTKLLGLYSKVIAEGKTVLELSDHDIAELKGKPDELPDAFTVKCSIAASSQEDINAGDYQILFGGAAGPSGARLLGRFAYADEDMNHFVQQHLRQEEALQPEAIFAEIVHLPEDRMGNVLCRPVLRNYEIPYLGQSGAPRDRQIEVTDLMVSIRNGRILLRSRRLNKEVIPRLTSAHNFLFRTLGVYQFLGALQHQGVEGWTAWNWGPIKYAPFLPRVTAGRTVLCRATWNLNARDVVDLQDRTAEDLFAYIQQWRSERRLPRYVLLVDRDNELPIDMENILSLETFIDAIKGKPEAQLVEMLPGPDALCVESDAGRHVHELVVPFHREREPDANRIPPVPAAEITVRQSHPPGSDWAWLNLFAGTTTVDRLLVDEIRPRIAGWSAGGQIDRWFFLRYDVPGWHLRLRLHGDPGALHQSVVPELNRLSAELIQRGLISRAQWDTYEPEANRYGGPEALPLAEQIFTADSDAALDLIATYGGDAGSEFRWKVVLLGLDRLLDDLGFDLNQKLIIARHSAEEFAREFSFEGPFRKQLSQKHREVGPELDRLLRGQRNDEPEIAPAVQIFANRASRVAGPVRQLQQLEQQERLVAPLAEIARSLWHMQVNRVLRTAHRAQELVLYDLIARQYESQLARLRPKPPKKKKARKQANA</sequence>
<reference evidence="4 5" key="1">
    <citation type="submission" date="2019-02" db="EMBL/GenBank/DDBJ databases">
        <title>Deep-cultivation of Planctomycetes and their phenomic and genomic characterization uncovers novel biology.</title>
        <authorList>
            <person name="Wiegand S."/>
            <person name="Jogler M."/>
            <person name="Boedeker C."/>
            <person name="Pinto D."/>
            <person name="Vollmers J."/>
            <person name="Rivas-Marin E."/>
            <person name="Kohn T."/>
            <person name="Peeters S.H."/>
            <person name="Heuer A."/>
            <person name="Rast P."/>
            <person name="Oberbeckmann S."/>
            <person name="Bunk B."/>
            <person name="Jeske O."/>
            <person name="Meyerdierks A."/>
            <person name="Storesund J.E."/>
            <person name="Kallscheuer N."/>
            <person name="Luecker S."/>
            <person name="Lage O.M."/>
            <person name="Pohl T."/>
            <person name="Merkel B.J."/>
            <person name="Hornburger P."/>
            <person name="Mueller R.-W."/>
            <person name="Bruemmer F."/>
            <person name="Labrenz M."/>
            <person name="Spormann A.M."/>
            <person name="Op den Camp H."/>
            <person name="Overmann J."/>
            <person name="Amann R."/>
            <person name="Jetten M.S.M."/>
            <person name="Mascher T."/>
            <person name="Medema M.H."/>
            <person name="Devos D.P."/>
            <person name="Kaster A.-K."/>
            <person name="Ovreas L."/>
            <person name="Rohde M."/>
            <person name="Galperin M.Y."/>
            <person name="Jogler C."/>
        </authorList>
    </citation>
    <scope>NUCLEOTIDE SEQUENCE [LARGE SCALE GENOMIC DNA]</scope>
    <source>
        <strain evidence="4 5">Mal4</strain>
    </source>
</reference>
<accession>A0A517ZCA8</accession>
<name>A0A517ZCA8_9PLAN</name>
<dbReference type="Pfam" id="PF14028">
    <property type="entry name" value="Lant_dehydr_C"/>
    <property type="match status" value="1"/>
</dbReference>
<dbReference type="KEGG" id="mri:Mal4_44730"/>
<dbReference type="Proteomes" id="UP000320496">
    <property type="component" value="Chromosome"/>
</dbReference>
<evidence type="ECO:0000313" key="5">
    <source>
        <dbReference type="Proteomes" id="UP000320496"/>
    </source>
</evidence>
<evidence type="ECO:0008006" key="6">
    <source>
        <dbReference type="Google" id="ProtNLM"/>
    </source>
</evidence>
<feature type="domain" description="Thiopeptide-type bacteriocin biosynthesis" evidence="3">
    <location>
        <begin position="815"/>
        <end position="1087"/>
    </location>
</feature>
<feature type="region of interest" description="Disordered" evidence="1">
    <location>
        <begin position="35"/>
        <end position="66"/>
    </location>
</feature>
<evidence type="ECO:0000259" key="2">
    <source>
        <dbReference type="Pfam" id="PF04738"/>
    </source>
</evidence>
<protein>
    <recommendedName>
        <fullName evidence="6">Thiopeptide-type bacteriocin biosynthesis domain protein</fullName>
    </recommendedName>
</protein>
<dbReference type="InterPro" id="IPR006827">
    <property type="entry name" value="Lant_deHydtase_N"/>
</dbReference>
<evidence type="ECO:0000259" key="3">
    <source>
        <dbReference type="Pfam" id="PF14028"/>
    </source>
</evidence>
<dbReference type="Pfam" id="PF04738">
    <property type="entry name" value="Lant_dehydr_N"/>
    <property type="match status" value="1"/>
</dbReference>
<dbReference type="AlphaFoldDB" id="A0A517ZCA8"/>
<dbReference type="InterPro" id="IPR023809">
    <property type="entry name" value="Thiopep_bacteriocin_synth_dom"/>
</dbReference>
<dbReference type="NCBIfam" id="TIGR03891">
    <property type="entry name" value="thiopep_ocin"/>
    <property type="match status" value="1"/>
</dbReference>
<keyword evidence="5" id="KW-1185">Reference proteome</keyword>
<evidence type="ECO:0000313" key="4">
    <source>
        <dbReference type="EMBL" id="QDU40118.1"/>
    </source>
</evidence>
<organism evidence="4 5">
    <name type="scientific">Maioricimonas rarisocia</name>
    <dbReference type="NCBI Taxonomy" id="2528026"/>
    <lineage>
        <taxon>Bacteria</taxon>
        <taxon>Pseudomonadati</taxon>
        <taxon>Planctomycetota</taxon>
        <taxon>Planctomycetia</taxon>
        <taxon>Planctomycetales</taxon>
        <taxon>Planctomycetaceae</taxon>
        <taxon>Maioricimonas</taxon>
    </lineage>
</organism>
<dbReference type="RefSeq" id="WP_197443678.1">
    <property type="nucleotide sequence ID" value="NZ_CP036275.1"/>
</dbReference>